<dbReference type="EMBL" id="QVLX01000004">
    <property type="protein sequence ID" value="RGE87116.1"/>
    <property type="molecule type" value="Genomic_DNA"/>
</dbReference>
<gene>
    <name evidence="1" type="ORF">DW016_09310</name>
</gene>
<evidence type="ECO:0000313" key="1">
    <source>
        <dbReference type="EMBL" id="RGE87116.1"/>
    </source>
</evidence>
<evidence type="ECO:0008006" key="3">
    <source>
        <dbReference type="Google" id="ProtNLM"/>
    </source>
</evidence>
<accession>A0A3E3K284</accession>
<dbReference type="RefSeq" id="WP_024732207.1">
    <property type="nucleotide sequence ID" value="NZ_JAAITK010000015.1"/>
</dbReference>
<dbReference type="OrthoDB" id="4986073at2"/>
<sequence>MITYYHLNLEEHCTLHYYEYDQISGLPDVYEQIFDEYDGFCVTGNTSRLVIQMQCPDKKKPIRSISAKSAEYYKEFFFLINEHRDLSLERVALDSYYWMKERGPSNIPEFIDEDRRLADIQKDVVENIPLERIQQAERAIVTGAKKAWEEGSIDLVVCRFSSAFPALQREGIPAAFVYPTSDTVVGALDALFRDIEEKRRKEEYPAVLFLASEQNEDGVESGISMDNLILQKCLLEFDREQMAGFVVNQARSGYEIYTAGKVVRKITDEYEKDGLGEYIFQKSGIQAWIGYGIGKTLVMARQHAAEAFEAAQKEKKSFLMKEDEVLTGPLGSGKKMRFAVEAPALVQEAAVRTGLSVSTIQRICAVAGWLEKDEMTAQDLASGLQVTVANANRFLNALLIGGYATITQKKKSGQRGRPSRIYKILLDKIGA</sequence>
<name>A0A3E3K284_9FIRM</name>
<keyword evidence="2" id="KW-1185">Reference proteome</keyword>
<dbReference type="Proteomes" id="UP000261080">
    <property type="component" value="Unassembled WGS sequence"/>
</dbReference>
<dbReference type="AlphaFoldDB" id="A0A3E3K284"/>
<protein>
    <recommendedName>
        <fullName evidence="3">Transcriptional regulator</fullName>
    </recommendedName>
</protein>
<organism evidence="1 2">
    <name type="scientific">Sellimonas intestinalis</name>
    <dbReference type="NCBI Taxonomy" id="1653434"/>
    <lineage>
        <taxon>Bacteria</taxon>
        <taxon>Bacillati</taxon>
        <taxon>Bacillota</taxon>
        <taxon>Clostridia</taxon>
        <taxon>Lachnospirales</taxon>
        <taxon>Lachnospiraceae</taxon>
        <taxon>Sellimonas</taxon>
    </lineage>
</organism>
<evidence type="ECO:0000313" key="2">
    <source>
        <dbReference type="Proteomes" id="UP000261080"/>
    </source>
</evidence>
<proteinExistence type="predicted"/>
<reference evidence="1 2" key="1">
    <citation type="submission" date="2018-08" db="EMBL/GenBank/DDBJ databases">
        <title>A genome reference for cultivated species of the human gut microbiota.</title>
        <authorList>
            <person name="Zou Y."/>
            <person name="Xue W."/>
            <person name="Luo G."/>
        </authorList>
    </citation>
    <scope>NUCLEOTIDE SEQUENCE [LARGE SCALE GENOMIC DNA]</scope>
    <source>
        <strain evidence="1 2">AF37-2AT</strain>
    </source>
</reference>
<comment type="caution">
    <text evidence="1">The sequence shown here is derived from an EMBL/GenBank/DDBJ whole genome shotgun (WGS) entry which is preliminary data.</text>
</comment>